<evidence type="ECO:0000313" key="6">
    <source>
        <dbReference type="Proteomes" id="UP000198253"/>
    </source>
</evidence>
<keyword evidence="6" id="KW-1185">Reference proteome</keyword>
<dbReference type="Gene3D" id="3.40.50.720">
    <property type="entry name" value="NAD(P)-binding Rossmann-like Domain"/>
    <property type="match status" value="1"/>
</dbReference>
<dbReference type="RefSeq" id="WP_088983331.1">
    <property type="nucleotide sequence ID" value="NZ_LT607413.1"/>
</dbReference>
<dbReference type="Pfam" id="PF00106">
    <property type="entry name" value="adh_short"/>
    <property type="match status" value="1"/>
</dbReference>
<evidence type="ECO:0000259" key="4">
    <source>
        <dbReference type="SMART" id="SM00822"/>
    </source>
</evidence>
<dbReference type="GO" id="GO:0016491">
    <property type="term" value="F:oxidoreductase activity"/>
    <property type="evidence" value="ECO:0007669"/>
    <property type="project" value="UniProtKB-KW"/>
</dbReference>
<dbReference type="InterPro" id="IPR036291">
    <property type="entry name" value="NAD(P)-bd_dom_sf"/>
</dbReference>
<dbReference type="InParanoid" id="A0A1C4YV64"/>
<dbReference type="SMART" id="SM00822">
    <property type="entry name" value="PKS_KR"/>
    <property type="match status" value="1"/>
</dbReference>
<keyword evidence="2" id="KW-0560">Oxidoreductase</keyword>
<proteinExistence type="inferred from homology"/>
<dbReference type="FunCoup" id="A0A1C4YV64">
    <property type="interactions" value="1"/>
</dbReference>
<dbReference type="PRINTS" id="PR00080">
    <property type="entry name" value="SDRFAMILY"/>
</dbReference>
<dbReference type="InterPro" id="IPR020904">
    <property type="entry name" value="Sc_DH/Rdtase_CS"/>
</dbReference>
<dbReference type="InterPro" id="IPR057326">
    <property type="entry name" value="KR_dom"/>
</dbReference>
<dbReference type="InterPro" id="IPR051687">
    <property type="entry name" value="Peroxisomal_Beta-Oxidation"/>
</dbReference>
<dbReference type="PANTHER" id="PTHR45024:SF2">
    <property type="entry name" value="SCP2 DOMAIN-CONTAINING PROTEIN"/>
    <property type="match status" value="1"/>
</dbReference>
<evidence type="ECO:0000256" key="3">
    <source>
        <dbReference type="RuleBase" id="RU000363"/>
    </source>
</evidence>
<name>A0A1C4YV64_MICEC</name>
<gene>
    <name evidence="5" type="ORF">GA0070618_4428</name>
</gene>
<dbReference type="PANTHER" id="PTHR45024">
    <property type="entry name" value="DEHYDROGENASES, SHORT CHAIN"/>
    <property type="match status" value="1"/>
</dbReference>
<reference evidence="6" key="1">
    <citation type="submission" date="2016-06" db="EMBL/GenBank/DDBJ databases">
        <authorList>
            <person name="Varghese N."/>
            <person name="Submissions Spin"/>
        </authorList>
    </citation>
    <scope>NUCLEOTIDE SEQUENCE [LARGE SCALE GENOMIC DNA]</scope>
    <source>
        <strain evidence="6">DSM 43816</strain>
    </source>
</reference>
<dbReference type="FunFam" id="3.40.50.720:FF:000084">
    <property type="entry name" value="Short-chain dehydrogenase reductase"/>
    <property type="match status" value="1"/>
</dbReference>
<dbReference type="OrthoDB" id="517007at2"/>
<dbReference type="InterPro" id="IPR002347">
    <property type="entry name" value="SDR_fam"/>
</dbReference>
<dbReference type="PRINTS" id="PR00081">
    <property type="entry name" value="GDHRDH"/>
</dbReference>
<accession>A0A1C4YV64</accession>
<evidence type="ECO:0000256" key="2">
    <source>
        <dbReference type="ARBA" id="ARBA00023002"/>
    </source>
</evidence>
<dbReference type="EMBL" id="LT607413">
    <property type="protein sequence ID" value="SCF24652.1"/>
    <property type="molecule type" value="Genomic_DNA"/>
</dbReference>
<protein>
    <submittedName>
        <fullName evidence="5">NAD(P)-dependent dehydrogenase, short-chain alcohol dehydrogenase family</fullName>
    </submittedName>
</protein>
<evidence type="ECO:0000256" key="1">
    <source>
        <dbReference type="ARBA" id="ARBA00006484"/>
    </source>
</evidence>
<dbReference type="PROSITE" id="PS00061">
    <property type="entry name" value="ADH_SHORT"/>
    <property type="match status" value="1"/>
</dbReference>
<comment type="similarity">
    <text evidence="1 3">Belongs to the short-chain dehydrogenases/reductases (SDR) family.</text>
</comment>
<dbReference type="AlphaFoldDB" id="A0A1C4YV64"/>
<evidence type="ECO:0000313" key="5">
    <source>
        <dbReference type="EMBL" id="SCF24652.1"/>
    </source>
</evidence>
<sequence length="295" mass="30930">MSEIRLDGRVAIVTGAGRGLGREHALLLAGRGAQVVVNDVGDGDASGASPAQQVVDEIRAAGGAAVVDDTEVGTAEGADRIVDRATSTYGRLDILVNNAGILRDRSFAKMSAQEYEAVMQVHVGGTFWMSQAAWPVMTGQGYGRIVNTTSAAGLFGNFGQVNYAAAKAAIIGITRTLAIEGARSGIRVNAIEPGARTRMTENLLGDLADSLDPALVAPLVLWLGAQECEATGEVYNVGGGRVARVVVAQTRGLFARDLTGEQVRDAWTEINDESTATVVTDFRQEMAILTDLLGR</sequence>
<dbReference type="Proteomes" id="UP000198253">
    <property type="component" value="Chromosome I"/>
</dbReference>
<feature type="domain" description="Ketoreductase" evidence="4">
    <location>
        <begin position="9"/>
        <end position="194"/>
    </location>
</feature>
<organism evidence="5 6">
    <name type="scientific">Micromonospora echinospora</name>
    <name type="common">Micromonospora purpurea</name>
    <dbReference type="NCBI Taxonomy" id="1877"/>
    <lineage>
        <taxon>Bacteria</taxon>
        <taxon>Bacillati</taxon>
        <taxon>Actinomycetota</taxon>
        <taxon>Actinomycetes</taxon>
        <taxon>Micromonosporales</taxon>
        <taxon>Micromonosporaceae</taxon>
        <taxon>Micromonospora</taxon>
    </lineage>
</organism>
<dbReference type="SUPFAM" id="SSF51735">
    <property type="entry name" value="NAD(P)-binding Rossmann-fold domains"/>
    <property type="match status" value="1"/>
</dbReference>